<dbReference type="GO" id="GO:0007166">
    <property type="term" value="P:cell surface receptor signaling pathway"/>
    <property type="evidence" value="ECO:0007669"/>
    <property type="project" value="InterPro"/>
</dbReference>
<accession>A0AAW1Y0R7</accession>
<keyword evidence="5" id="KW-1185">Reference proteome</keyword>
<dbReference type="AlphaFoldDB" id="A0AAW1Y0R7"/>
<dbReference type="InterPro" id="IPR000719">
    <property type="entry name" value="Prot_kinase_dom"/>
</dbReference>
<dbReference type="PANTHER" id="PTHR27005:SF466">
    <property type="entry name" value="NON-FUNCTIONAL PSEUDOKINASE ZED1-LIKE"/>
    <property type="match status" value="1"/>
</dbReference>
<dbReference type="GO" id="GO:0005524">
    <property type="term" value="F:ATP binding"/>
    <property type="evidence" value="ECO:0007669"/>
    <property type="project" value="UniProtKB-KW"/>
</dbReference>
<dbReference type="Pfam" id="PF00069">
    <property type="entry name" value="Pkinase"/>
    <property type="match status" value="1"/>
</dbReference>
<gene>
    <name evidence="4" type="ORF">M0R45_008281</name>
</gene>
<dbReference type="PROSITE" id="PS50011">
    <property type="entry name" value="PROTEIN_KINASE_DOM"/>
    <property type="match status" value="1"/>
</dbReference>
<dbReference type="InterPro" id="IPR045274">
    <property type="entry name" value="WAK-like"/>
</dbReference>
<dbReference type="EMBL" id="JBEDUW010000002">
    <property type="protein sequence ID" value="KAK9942627.1"/>
    <property type="molecule type" value="Genomic_DNA"/>
</dbReference>
<reference evidence="4 5" key="1">
    <citation type="journal article" date="2023" name="G3 (Bethesda)">
        <title>A chromosome-length genome assembly and annotation of blackberry (Rubus argutus, cv. 'Hillquist').</title>
        <authorList>
            <person name="Bruna T."/>
            <person name="Aryal R."/>
            <person name="Dudchenko O."/>
            <person name="Sargent D.J."/>
            <person name="Mead D."/>
            <person name="Buti M."/>
            <person name="Cavallini A."/>
            <person name="Hytonen T."/>
            <person name="Andres J."/>
            <person name="Pham M."/>
            <person name="Weisz D."/>
            <person name="Mascagni F."/>
            <person name="Usai G."/>
            <person name="Natali L."/>
            <person name="Bassil N."/>
            <person name="Fernandez G.E."/>
            <person name="Lomsadze A."/>
            <person name="Armour M."/>
            <person name="Olukolu B."/>
            <person name="Poorten T."/>
            <person name="Britton C."/>
            <person name="Davik J."/>
            <person name="Ashrafi H."/>
            <person name="Aiden E.L."/>
            <person name="Borodovsky M."/>
            <person name="Worthington M."/>
        </authorList>
    </citation>
    <scope>NUCLEOTIDE SEQUENCE [LARGE SCALE GENOMIC DNA]</scope>
    <source>
        <strain evidence="4">PI 553951</strain>
    </source>
</reference>
<name>A0AAW1Y0R7_RUBAR</name>
<protein>
    <recommendedName>
        <fullName evidence="3">Protein kinase domain-containing protein</fullName>
    </recommendedName>
</protein>
<dbReference type="InterPro" id="IPR011009">
    <property type="entry name" value="Kinase-like_dom_sf"/>
</dbReference>
<evidence type="ECO:0000313" key="5">
    <source>
        <dbReference type="Proteomes" id="UP001457282"/>
    </source>
</evidence>
<evidence type="ECO:0000259" key="3">
    <source>
        <dbReference type="PROSITE" id="PS50011"/>
    </source>
</evidence>
<dbReference type="Proteomes" id="UP001457282">
    <property type="component" value="Unassembled WGS sequence"/>
</dbReference>
<dbReference type="PANTHER" id="PTHR27005">
    <property type="entry name" value="WALL-ASSOCIATED RECEPTOR KINASE-LIKE 21"/>
    <property type="match status" value="1"/>
</dbReference>
<dbReference type="SUPFAM" id="SSF56112">
    <property type="entry name" value="Protein kinase-like (PK-like)"/>
    <property type="match status" value="1"/>
</dbReference>
<evidence type="ECO:0000256" key="2">
    <source>
        <dbReference type="ARBA" id="ARBA00022840"/>
    </source>
</evidence>
<comment type="caution">
    <text evidence="4">The sequence shown here is derived from an EMBL/GenBank/DDBJ whole genome shotgun (WGS) entry which is preliminary data.</text>
</comment>
<dbReference type="GO" id="GO:0004674">
    <property type="term" value="F:protein serine/threonine kinase activity"/>
    <property type="evidence" value="ECO:0007669"/>
    <property type="project" value="TreeGrafter"/>
</dbReference>
<proteinExistence type="predicted"/>
<evidence type="ECO:0000256" key="1">
    <source>
        <dbReference type="ARBA" id="ARBA00022741"/>
    </source>
</evidence>
<feature type="domain" description="Protein kinase" evidence="3">
    <location>
        <begin position="56"/>
        <end position="347"/>
    </location>
</feature>
<dbReference type="Gene3D" id="1.10.510.10">
    <property type="entry name" value="Transferase(Phosphotransferase) domain 1"/>
    <property type="match status" value="1"/>
</dbReference>
<dbReference type="Gene3D" id="3.30.200.20">
    <property type="entry name" value="Phosphorylase Kinase, domain 1"/>
    <property type="match status" value="1"/>
</dbReference>
<keyword evidence="1" id="KW-0547">Nucleotide-binding</keyword>
<dbReference type="GO" id="GO:0005886">
    <property type="term" value="C:plasma membrane"/>
    <property type="evidence" value="ECO:0007669"/>
    <property type="project" value="TreeGrafter"/>
</dbReference>
<keyword evidence="2" id="KW-0067">ATP-binding</keyword>
<organism evidence="4 5">
    <name type="scientific">Rubus argutus</name>
    <name type="common">Southern blackberry</name>
    <dbReference type="NCBI Taxonomy" id="59490"/>
    <lineage>
        <taxon>Eukaryota</taxon>
        <taxon>Viridiplantae</taxon>
        <taxon>Streptophyta</taxon>
        <taxon>Embryophyta</taxon>
        <taxon>Tracheophyta</taxon>
        <taxon>Spermatophyta</taxon>
        <taxon>Magnoliopsida</taxon>
        <taxon>eudicotyledons</taxon>
        <taxon>Gunneridae</taxon>
        <taxon>Pentapetalae</taxon>
        <taxon>rosids</taxon>
        <taxon>fabids</taxon>
        <taxon>Rosales</taxon>
        <taxon>Rosaceae</taxon>
        <taxon>Rosoideae</taxon>
        <taxon>Rosoideae incertae sedis</taxon>
        <taxon>Rubus</taxon>
    </lineage>
</organism>
<sequence>MEERGRSFLNNGRILLEDLIASCDGRSNPIRNYSASELIRATNNFDSSCIIQNCSPTAAEASQFHRFIHVYPAHGYKMFKGFLDGRSIIVKKFMGTEDETRSLAIRDIVVSIQMSNHKNVLKLLGCCLEFPIPALVHEYATKGVVSYEGGFGAKESLPWKIRLRIAKQLANALTYLHTAFPRPIVHRDLKPNCIILDENYVPKLCNFSLSITIPPKQSYAEDIPKGTFGYVDPTYMRSGYISEKGDVYSFGVLLLVFLTGQQALNTYQEGGKYQSIIRYVKSHACDGQIETIVDPKVLGEVKGDKQHLHDFLALALLCTHDSSEVRPHMINVAKELVRIEKSILLAS</sequence>
<evidence type="ECO:0000313" key="4">
    <source>
        <dbReference type="EMBL" id="KAK9942627.1"/>
    </source>
</evidence>